<evidence type="ECO:0000313" key="3">
    <source>
        <dbReference type="EMBL" id="KAK5084992.1"/>
    </source>
</evidence>
<organism evidence="3 4">
    <name type="scientific">Lithohypha guttulata</name>
    <dbReference type="NCBI Taxonomy" id="1690604"/>
    <lineage>
        <taxon>Eukaryota</taxon>
        <taxon>Fungi</taxon>
        <taxon>Dikarya</taxon>
        <taxon>Ascomycota</taxon>
        <taxon>Pezizomycotina</taxon>
        <taxon>Eurotiomycetes</taxon>
        <taxon>Chaetothyriomycetidae</taxon>
        <taxon>Chaetothyriales</taxon>
        <taxon>Trichomeriaceae</taxon>
        <taxon>Lithohypha</taxon>
    </lineage>
</organism>
<dbReference type="SUPFAM" id="SSF75304">
    <property type="entry name" value="Amidase signature (AS) enzymes"/>
    <property type="match status" value="1"/>
</dbReference>
<dbReference type="Pfam" id="PF01425">
    <property type="entry name" value="Amidase"/>
    <property type="match status" value="1"/>
</dbReference>
<dbReference type="PANTHER" id="PTHR42678:SF34">
    <property type="entry name" value="OS04G0183300 PROTEIN"/>
    <property type="match status" value="1"/>
</dbReference>
<dbReference type="Gene3D" id="3.90.1300.10">
    <property type="entry name" value="Amidase signature (AS) domain"/>
    <property type="match status" value="1"/>
</dbReference>
<evidence type="ECO:0000256" key="1">
    <source>
        <dbReference type="SAM" id="SignalP"/>
    </source>
</evidence>
<feature type="domain" description="Amidase" evidence="2">
    <location>
        <begin position="59"/>
        <end position="314"/>
    </location>
</feature>
<dbReference type="InterPro" id="IPR023631">
    <property type="entry name" value="Amidase_dom"/>
</dbReference>
<comment type="caution">
    <text evidence="3">The sequence shown here is derived from an EMBL/GenBank/DDBJ whole genome shotgun (WGS) entry which is preliminary data.</text>
</comment>
<dbReference type="PANTHER" id="PTHR42678">
    <property type="entry name" value="AMIDASE"/>
    <property type="match status" value="1"/>
</dbReference>
<protein>
    <recommendedName>
        <fullName evidence="2">Amidase domain-containing protein</fullName>
    </recommendedName>
</protein>
<dbReference type="EMBL" id="JAVRRG010000108">
    <property type="protein sequence ID" value="KAK5084992.1"/>
    <property type="molecule type" value="Genomic_DNA"/>
</dbReference>
<evidence type="ECO:0000313" key="4">
    <source>
        <dbReference type="Proteomes" id="UP001345013"/>
    </source>
</evidence>
<accession>A0ABR0K3A4</accession>
<sequence>MKVSLLCSLSAITFGLLTSAQSSCNTRTSINGTPFPSLLDVTAEELTTGLESGLFTSADLVNAYIARINDVNSTLRAVTQLNPDALAIAQRLDAERAKGTVRGPLHGLPILIKNNIGTNDSMDNTAGSYSLAGAKLPRDSTLAAKLTKAGAVILGKANLSQWANFRSDNSSNGWSAIGGQVVGAYFPDQDPSGSSSGSAVSSSLGLAFATLGSETDGSIISPSAINNVVGIKPTVGLTSRDLVIPLSEHQDTVGPIARTVKDAAYVLNVIAGYSPYDNYTSAIPFQNYTIPDYVAACNFSALRGKRIGIPRNVFDTPRIRQGRYGAILNSFDNYALPVLRAAGATIIDNTTWPGYDIEPANRTSVVFDGDFISDLPKYLAQLTYNPQNVHNLEDVRNFTQTFPLEDYPDRDTAVWDQALDYFDGLNNTTPQFWGNYTLGLELAGPQGLTGSIKNHSLDALIMPTFFASHFPAILGTPVVTVPMGSYPAGTNVTQNARGDLNATGPGIPFGLAFMAGKWSEETLIGMAYAFEQRTHVRGKVGPLAQNVPVTELGEVVGMSRGRGMEVKL</sequence>
<dbReference type="Proteomes" id="UP001345013">
    <property type="component" value="Unassembled WGS sequence"/>
</dbReference>
<name>A0ABR0K3A4_9EURO</name>
<keyword evidence="1" id="KW-0732">Signal</keyword>
<proteinExistence type="predicted"/>
<reference evidence="3 4" key="1">
    <citation type="submission" date="2023-08" db="EMBL/GenBank/DDBJ databases">
        <title>Black Yeasts Isolated from many extreme environments.</title>
        <authorList>
            <person name="Coleine C."/>
            <person name="Stajich J.E."/>
            <person name="Selbmann L."/>
        </authorList>
    </citation>
    <scope>NUCLEOTIDE SEQUENCE [LARGE SCALE GENOMIC DNA]</scope>
    <source>
        <strain evidence="3 4">CCFEE 5885</strain>
    </source>
</reference>
<keyword evidence="4" id="KW-1185">Reference proteome</keyword>
<gene>
    <name evidence="3" type="ORF">LTR24_007330</name>
</gene>
<dbReference type="InterPro" id="IPR036928">
    <property type="entry name" value="AS_sf"/>
</dbReference>
<feature type="chain" id="PRO_5045757552" description="Amidase domain-containing protein" evidence="1">
    <location>
        <begin position="23"/>
        <end position="568"/>
    </location>
</feature>
<evidence type="ECO:0000259" key="2">
    <source>
        <dbReference type="Pfam" id="PF01425"/>
    </source>
</evidence>
<feature type="signal peptide" evidence="1">
    <location>
        <begin position="1"/>
        <end position="22"/>
    </location>
</feature>